<feature type="compositionally biased region" description="Basic and acidic residues" evidence="6">
    <location>
        <begin position="40"/>
        <end position="50"/>
    </location>
</feature>
<gene>
    <name evidence="13" type="ORF">KFL_002410110</name>
</gene>
<dbReference type="OMA" id="NPHGGKE"/>
<dbReference type="OrthoDB" id="10251401at2759"/>
<dbReference type="InterPro" id="IPR035082">
    <property type="entry name" value="Nrap_D1"/>
</dbReference>
<evidence type="ECO:0000256" key="6">
    <source>
        <dbReference type="SAM" id="MobiDB-lite"/>
    </source>
</evidence>
<feature type="domain" description="Nrap protein" evidence="12">
    <location>
        <begin position="993"/>
        <end position="1144"/>
    </location>
</feature>
<proteinExistence type="inferred from homology"/>
<protein>
    <submittedName>
        <fullName evidence="13">U3 small nucleolar RNA-associated protein 22</fullName>
    </submittedName>
</protein>
<keyword evidence="3 5" id="KW-0694">RNA-binding</keyword>
<evidence type="ECO:0000313" key="14">
    <source>
        <dbReference type="Proteomes" id="UP000054558"/>
    </source>
</evidence>
<evidence type="ECO:0000259" key="11">
    <source>
        <dbReference type="Pfam" id="PF17406"/>
    </source>
</evidence>
<evidence type="ECO:0000259" key="10">
    <source>
        <dbReference type="Pfam" id="PF17405"/>
    </source>
</evidence>
<comment type="subcellular location">
    <subcellularLocation>
        <location evidence="1 5">Nucleus</location>
        <location evidence="1 5">Nucleolus</location>
    </subcellularLocation>
</comment>
<feature type="domain" description="Nrap protein" evidence="8">
    <location>
        <begin position="297"/>
        <end position="443"/>
    </location>
</feature>
<dbReference type="GO" id="GO:0006409">
    <property type="term" value="P:tRNA export from nucleus"/>
    <property type="evidence" value="ECO:0000318"/>
    <property type="project" value="GO_Central"/>
</dbReference>
<dbReference type="InterPro" id="IPR035370">
    <property type="entry name" value="Nrap_D5"/>
</dbReference>
<evidence type="ECO:0000313" key="13">
    <source>
        <dbReference type="EMBL" id="GAQ85560.1"/>
    </source>
</evidence>
<evidence type="ECO:0000256" key="3">
    <source>
        <dbReference type="ARBA" id="ARBA00022884"/>
    </source>
</evidence>
<evidence type="ECO:0000256" key="4">
    <source>
        <dbReference type="ARBA" id="ARBA00023242"/>
    </source>
</evidence>
<dbReference type="InterPro" id="IPR005554">
    <property type="entry name" value="NOL6/Upt22"/>
</dbReference>
<dbReference type="GO" id="GO:0032040">
    <property type="term" value="C:small-subunit processome"/>
    <property type="evidence" value="ECO:0000318"/>
    <property type="project" value="GO_Central"/>
</dbReference>
<sequence>MGAKRKQPSGETAPAVTNDEARASAEGNGKNAQHVAGNGVKEKKERGSNEDLKQIQATFKSSLFRLQVTEMLKEVTVDYSKAAVIGGALQALKIFLDSIPEPGAPLSPNLVSGYAAALGVPAAKLQGLRLMRPARVEVVGSFVGKTVAKPVQNVDVAVEIPKAFFHEKDYLNHRYHAKRALYLAGLAKILEAECKAFESAKVVPFRGDARKPILVLTPGKSETGATTKFVVRIIPTIDQGTFDTVKLAPKRNNLRNAKTESGEPLPTPQYSNSILEDMGLAEQSKLLQSALATCPALGEAIVLLKVWARQRGFHDAPDAVNGFLLSMLAAHLTSAAGGRKIGAHMTTYQIFKVVLNALAHVPMLEKGVFLTDASGHTDVTSAKRAALLAAFDVVIADPSGRVNLAARVTKSAAAELAREATRGLALLVADGDDNEAFDALFMTPVAFAERFDFYVRVTTSSGVSRDEPSTPDVPDALTSSDVSSFRTEEDRIELLVAQGLGERALLVRARRRGLEPSWQLEKGLPAAAEGSVLVGVSLAEPDVAFRLADVGPSADDKEAAKKFRDFWGPKAELRRFRDGLIAETAVWDCPDPTERHLVVERVVRHVLCRHLPTVPGKVDVVAGQLDEVLQENGTDPAGVMPTLLDAFTKLSKRLRGLTDLPLKVVSVQPLSAALCHTAVFPPQPHPLAFDGEKPPPEAAEALRSKKVPACLDPLGVLLTLEGSGRWPDAPAAVRKMKTAFLLQIAKSLRDNHSVHVIAAEDAVDVLTDGFAFRLALFYEKDPTRLRKPGPVPGTSGANLNGNTEPAAVSLESDLLLRSTHANLLQAVQGQHPAFGATVRLAKRWVSNHKFSAALRDEAVELLVASLFVHPGPYVAPRTRVAGLLRFLSCLSSHDWANLPLIVDVNSDLTPADRENIQAAFQRSRKQPATGPALFLATPHDPESATWTNKRPTPGELRRLVAYARSSAALLSQQIADHSDDDRWQSAFRTPLGVYEFLVLLRRDALPHPQRTLFPAEEALGTDHRKTKGEAPSAAWLPRSALNKGHDVARQGLLVGFDPVTLLRQEVEERFGEYVVLSQDKHGADALGATWTAKAKQAALDGIGIGKPVKRRKVQGVEKGGPSPFDEASILQAIKSVGKGLVRDVHLVKATAPKAS</sequence>
<feature type="region of interest" description="Disordered" evidence="6">
    <location>
        <begin position="461"/>
        <end position="480"/>
    </location>
</feature>
<dbReference type="Pfam" id="PF03813">
    <property type="entry name" value="Nrap"/>
    <property type="match status" value="1"/>
</dbReference>
<dbReference type="Proteomes" id="UP000054558">
    <property type="component" value="Unassembled WGS sequence"/>
</dbReference>
<feature type="domain" description="Nrap protein" evidence="10">
    <location>
        <begin position="628"/>
        <end position="827"/>
    </location>
</feature>
<dbReference type="STRING" id="105231.A0A1Y1I3P1"/>
<keyword evidence="4 5" id="KW-0539">Nucleus</keyword>
<dbReference type="Pfam" id="PF17405">
    <property type="entry name" value="Nrap_D4"/>
    <property type="match status" value="1"/>
</dbReference>
<feature type="domain" description="Nrap protein" evidence="9">
    <location>
        <begin position="449"/>
        <end position="611"/>
    </location>
</feature>
<feature type="domain" description="Nrap protein" evidence="11">
    <location>
        <begin position="831"/>
        <end position="988"/>
    </location>
</feature>
<dbReference type="Pfam" id="PF17406">
    <property type="entry name" value="Nrap_D5"/>
    <property type="match status" value="1"/>
</dbReference>
<dbReference type="Pfam" id="PF17407">
    <property type="entry name" value="Nrap_D6"/>
    <property type="match status" value="1"/>
</dbReference>
<dbReference type="GO" id="GO:0032545">
    <property type="term" value="C:CURI complex"/>
    <property type="evidence" value="ECO:0000318"/>
    <property type="project" value="GO_Central"/>
</dbReference>
<dbReference type="PANTHER" id="PTHR17972:SF0">
    <property type="entry name" value="NUCLEOLAR PROTEIN 6"/>
    <property type="match status" value="1"/>
</dbReference>
<comment type="similarity">
    <text evidence="2 5">Belongs to the NRAP family.</text>
</comment>
<dbReference type="GO" id="GO:0034456">
    <property type="term" value="C:UTP-C complex"/>
    <property type="evidence" value="ECO:0000318"/>
    <property type="project" value="GO_Central"/>
</dbReference>
<dbReference type="GO" id="GO:0006364">
    <property type="term" value="P:rRNA processing"/>
    <property type="evidence" value="ECO:0000318"/>
    <property type="project" value="GO_Central"/>
</dbReference>
<evidence type="ECO:0000259" key="7">
    <source>
        <dbReference type="Pfam" id="PF03813"/>
    </source>
</evidence>
<keyword evidence="14" id="KW-1185">Reference proteome</keyword>
<dbReference type="AlphaFoldDB" id="A0A1Y1I3P1"/>
<dbReference type="InterPro" id="IPR035367">
    <property type="entry name" value="Nrap_D2"/>
</dbReference>
<dbReference type="Gene3D" id="1.10.1410.10">
    <property type="match status" value="1"/>
</dbReference>
<dbReference type="EMBL" id="DF237190">
    <property type="protein sequence ID" value="GAQ85560.1"/>
    <property type="molecule type" value="Genomic_DNA"/>
</dbReference>
<dbReference type="PANTHER" id="PTHR17972">
    <property type="entry name" value="NUCLEOLAR RNA-ASSOCIATED PROTEIN"/>
    <property type="match status" value="1"/>
</dbReference>
<feature type="region of interest" description="Disordered" evidence="6">
    <location>
        <begin position="1"/>
        <end position="50"/>
    </location>
</feature>
<dbReference type="GO" id="GO:0003723">
    <property type="term" value="F:RNA binding"/>
    <property type="evidence" value="ECO:0007669"/>
    <property type="project" value="UniProtKB-KW"/>
</dbReference>
<evidence type="ECO:0000259" key="8">
    <source>
        <dbReference type="Pfam" id="PF17403"/>
    </source>
</evidence>
<dbReference type="InterPro" id="IPR035368">
    <property type="entry name" value="Nrap_D3"/>
</dbReference>
<reference evidence="13 14" key="1">
    <citation type="journal article" date="2014" name="Nat. Commun.">
        <title>Klebsormidium flaccidum genome reveals primary factors for plant terrestrial adaptation.</title>
        <authorList>
            <person name="Hori K."/>
            <person name="Maruyama F."/>
            <person name="Fujisawa T."/>
            <person name="Togashi T."/>
            <person name="Yamamoto N."/>
            <person name="Seo M."/>
            <person name="Sato S."/>
            <person name="Yamada T."/>
            <person name="Mori H."/>
            <person name="Tajima N."/>
            <person name="Moriyama T."/>
            <person name="Ikeuchi M."/>
            <person name="Watanabe M."/>
            <person name="Wada H."/>
            <person name="Kobayashi K."/>
            <person name="Saito M."/>
            <person name="Masuda T."/>
            <person name="Sasaki-Sekimoto Y."/>
            <person name="Mashiguchi K."/>
            <person name="Awai K."/>
            <person name="Shimojima M."/>
            <person name="Masuda S."/>
            <person name="Iwai M."/>
            <person name="Nobusawa T."/>
            <person name="Narise T."/>
            <person name="Kondo S."/>
            <person name="Saito H."/>
            <person name="Sato R."/>
            <person name="Murakawa M."/>
            <person name="Ihara Y."/>
            <person name="Oshima-Yamada Y."/>
            <person name="Ohtaka K."/>
            <person name="Satoh M."/>
            <person name="Sonobe K."/>
            <person name="Ishii M."/>
            <person name="Ohtani R."/>
            <person name="Kanamori-Sato M."/>
            <person name="Honoki R."/>
            <person name="Miyazaki D."/>
            <person name="Mochizuki H."/>
            <person name="Umetsu J."/>
            <person name="Higashi K."/>
            <person name="Shibata D."/>
            <person name="Kamiya Y."/>
            <person name="Sato N."/>
            <person name="Nakamura Y."/>
            <person name="Tabata S."/>
            <person name="Ida S."/>
            <person name="Kurokawa K."/>
            <person name="Ohta H."/>
        </authorList>
    </citation>
    <scope>NUCLEOTIDE SEQUENCE [LARGE SCALE GENOMIC DNA]</scope>
    <source>
        <strain evidence="13 14">NIES-2285</strain>
    </source>
</reference>
<evidence type="ECO:0000256" key="1">
    <source>
        <dbReference type="ARBA" id="ARBA00004604"/>
    </source>
</evidence>
<dbReference type="Pfam" id="PF17404">
    <property type="entry name" value="Nrap_D3"/>
    <property type="match status" value="1"/>
</dbReference>
<organism evidence="13 14">
    <name type="scientific">Klebsormidium nitens</name>
    <name type="common">Green alga</name>
    <name type="synonym">Ulothrix nitens</name>
    <dbReference type="NCBI Taxonomy" id="105231"/>
    <lineage>
        <taxon>Eukaryota</taxon>
        <taxon>Viridiplantae</taxon>
        <taxon>Streptophyta</taxon>
        <taxon>Klebsormidiophyceae</taxon>
        <taxon>Klebsormidiales</taxon>
        <taxon>Klebsormidiaceae</taxon>
        <taxon>Klebsormidium</taxon>
    </lineage>
</organism>
<name>A0A1Y1I3P1_KLENI</name>
<dbReference type="Pfam" id="PF17403">
    <property type="entry name" value="Nrap_D2"/>
    <property type="match status" value="1"/>
</dbReference>
<evidence type="ECO:0000256" key="5">
    <source>
        <dbReference type="RuleBase" id="RU364032"/>
    </source>
</evidence>
<evidence type="ECO:0000259" key="12">
    <source>
        <dbReference type="Pfam" id="PF17407"/>
    </source>
</evidence>
<evidence type="ECO:0000256" key="2">
    <source>
        <dbReference type="ARBA" id="ARBA00006674"/>
    </source>
</evidence>
<accession>A0A1Y1I3P1</accession>
<dbReference type="InterPro" id="IPR035371">
    <property type="entry name" value="Nrap_D6"/>
</dbReference>
<dbReference type="InterPro" id="IPR035369">
    <property type="entry name" value="Nrap_D4"/>
</dbReference>
<evidence type="ECO:0000259" key="9">
    <source>
        <dbReference type="Pfam" id="PF17404"/>
    </source>
</evidence>
<feature type="domain" description="Nrap protein" evidence="7">
    <location>
        <begin position="154"/>
        <end position="291"/>
    </location>
</feature>